<sequence length="482" mass="54318">MGQLRSLAGQTAIYGVSSILGRVINYLLVGLHTAIFLPEQLGIVASLFAYTAIFLVIYTYGMETTFFRFAKDNLEKAYTSSCTVVIIISTVLSATIYFNSDFLAPLIGYPSAGKYIEWLAIILWIDAVLSIPFGRLRFENKAKKFASIKIANILINIGLQFFFLLIIPSLDSSFEVTIGSIFLANLIANALMVLMLYKEVIKIRFHWDKQVMQTVFSYSTPIFLMGLAGMMNEQLDKILIEHFLPDSYYKSMDSTAATGVYSQTFKLGVLMMLAVQAFRYAGEPFFFAQADDKKAPELFARVMHYFVIFGLLLFVLVSLNVDFIASIFLRQPEYRVALYLVPLILFGKLIYGVYLNLSIWFKITDKTRYGLYFSLIGLFVTLAGNVLLLPKIGLLGCAISIICCYLSMSLVCYIIGQKHFPIPYNFTKLIPYAITAVVLVYMGELYQHPNFTIDTTINIVCSILITIVLWVIEKNKLSAGKL</sequence>
<feature type="transmembrane region" description="Helical" evidence="6">
    <location>
        <begin position="41"/>
        <end position="60"/>
    </location>
</feature>
<dbReference type="Proteomes" id="UP000662783">
    <property type="component" value="Chromosome"/>
</dbReference>
<accession>A0A974WHY8</accession>
<keyword evidence="2" id="KW-1003">Cell membrane</keyword>
<feature type="transmembrane region" description="Helical" evidence="6">
    <location>
        <begin position="369"/>
        <end position="387"/>
    </location>
</feature>
<evidence type="ECO:0000256" key="4">
    <source>
        <dbReference type="ARBA" id="ARBA00022989"/>
    </source>
</evidence>
<dbReference type="AlphaFoldDB" id="A0A974WHY8"/>
<feature type="transmembrane region" description="Helical" evidence="6">
    <location>
        <begin position="393"/>
        <end position="414"/>
    </location>
</feature>
<name>A0A974WHY8_9BACT</name>
<feature type="transmembrane region" description="Helical" evidence="6">
    <location>
        <begin position="455"/>
        <end position="472"/>
    </location>
</feature>
<evidence type="ECO:0000313" key="8">
    <source>
        <dbReference type="Proteomes" id="UP000662783"/>
    </source>
</evidence>
<feature type="transmembrane region" description="Helical" evidence="6">
    <location>
        <begin position="118"/>
        <end position="138"/>
    </location>
</feature>
<feature type="transmembrane region" description="Helical" evidence="6">
    <location>
        <begin position="81"/>
        <end position="98"/>
    </location>
</feature>
<keyword evidence="5 6" id="KW-0472">Membrane</keyword>
<evidence type="ECO:0000256" key="3">
    <source>
        <dbReference type="ARBA" id="ARBA00022692"/>
    </source>
</evidence>
<dbReference type="EMBL" id="CP070608">
    <property type="protein sequence ID" value="QSE97487.1"/>
    <property type="molecule type" value="Genomic_DNA"/>
</dbReference>
<evidence type="ECO:0000256" key="1">
    <source>
        <dbReference type="ARBA" id="ARBA00004651"/>
    </source>
</evidence>
<protein>
    <submittedName>
        <fullName evidence="7">Polysaccharide biosynthesis protein</fullName>
    </submittedName>
</protein>
<dbReference type="InterPro" id="IPR002528">
    <property type="entry name" value="MATE_fam"/>
</dbReference>
<dbReference type="PANTHER" id="PTHR30250">
    <property type="entry name" value="PST FAMILY PREDICTED COLANIC ACID TRANSPORTER"/>
    <property type="match status" value="1"/>
</dbReference>
<reference evidence="7" key="1">
    <citation type="submission" date="2021-02" db="EMBL/GenBank/DDBJ databases">
        <title>Fulvivirga sp. S481 isolated from sea water.</title>
        <authorList>
            <person name="Bae S.S."/>
            <person name="Baek K."/>
        </authorList>
    </citation>
    <scope>NUCLEOTIDE SEQUENCE</scope>
    <source>
        <strain evidence="7">S481</strain>
    </source>
</reference>
<feature type="transmembrane region" description="Helical" evidence="6">
    <location>
        <begin position="336"/>
        <end position="357"/>
    </location>
</feature>
<feature type="transmembrane region" description="Helical" evidence="6">
    <location>
        <begin position="426"/>
        <end position="443"/>
    </location>
</feature>
<feature type="transmembrane region" description="Helical" evidence="6">
    <location>
        <begin position="150"/>
        <end position="170"/>
    </location>
</feature>
<gene>
    <name evidence="7" type="ORF">JR347_18210</name>
</gene>
<keyword evidence="3 6" id="KW-0812">Transmembrane</keyword>
<dbReference type="Pfam" id="PF13440">
    <property type="entry name" value="Polysacc_synt_3"/>
    <property type="match status" value="1"/>
</dbReference>
<organism evidence="7 8">
    <name type="scientific">Fulvivirga lutea</name>
    <dbReference type="NCBI Taxonomy" id="2810512"/>
    <lineage>
        <taxon>Bacteria</taxon>
        <taxon>Pseudomonadati</taxon>
        <taxon>Bacteroidota</taxon>
        <taxon>Cytophagia</taxon>
        <taxon>Cytophagales</taxon>
        <taxon>Fulvivirgaceae</taxon>
        <taxon>Fulvivirga</taxon>
    </lineage>
</organism>
<feature type="transmembrane region" description="Helical" evidence="6">
    <location>
        <begin position="12"/>
        <end position="35"/>
    </location>
</feature>
<dbReference type="InterPro" id="IPR050833">
    <property type="entry name" value="Poly_Biosynth_Transport"/>
</dbReference>
<feature type="transmembrane region" description="Helical" evidence="6">
    <location>
        <begin position="302"/>
        <end position="330"/>
    </location>
</feature>
<dbReference type="GO" id="GO:0042910">
    <property type="term" value="F:xenobiotic transmembrane transporter activity"/>
    <property type="evidence" value="ECO:0007669"/>
    <property type="project" value="InterPro"/>
</dbReference>
<evidence type="ECO:0000256" key="6">
    <source>
        <dbReference type="SAM" id="Phobius"/>
    </source>
</evidence>
<evidence type="ECO:0000256" key="2">
    <source>
        <dbReference type="ARBA" id="ARBA00022475"/>
    </source>
</evidence>
<dbReference type="KEGG" id="fuv:JR347_18210"/>
<dbReference type="PANTHER" id="PTHR30250:SF11">
    <property type="entry name" value="O-ANTIGEN TRANSPORTER-RELATED"/>
    <property type="match status" value="1"/>
</dbReference>
<proteinExistence type="predicted"/>
<dbReference type="GO" id="GO:0015297">
    <property type="term" value="F:antiporter activity"/>
    <property type="evidence" value="ECO:0007669"/>
    <property type="project" value="InterPro"/>
</dbReference>
<dbReference type="Pfam" id="PF01554">
    <property type="entry name" value="MatE"/>
    <property type="match status" value="1"/>
</dbReference>
<comment type="subcellular location">
    <subcellularLocation>
        <location evidence="1">Cell membrane</location>
        <topology evidence="1">Multi-pass membrane protein</topology>
    </subcellularLocation>
</comment>
<evidence type="ECO:0000256" key="5">
    <source>
        <dbReference type="ARBA" id="ARBA00023136"/>
    </source>
</evidence>
<evidence type="ECO:0000313" key="7">
    <source>
        <dbReference type="EMBL" id="QSE97487.1"/>
    </source>
</evidence>
<keyword evidence="4 6" id="KW-1133">Transmembrane helix</keyword>
<dbReference type="RefSeq" id="WP_205721998.1">
    <property type="nucleotide sequence ID" value="NZ_CP070608.1"/>
</dbReference>
<dbReference type="GO" id="GO:0005886">
    <property type="term" value="C:plasma membrane"/>
    <property type="evidence" value="ECO:0007669"/>
    <property type="project" value="UniProtKB-SubCell"/>
</dbReference>
<feature type="transmembrane region" description="Helical" evidence="6">
    <location>
        <begin position="176"/>
        <end position="197"/>
    </location>
</feature>
<keyword evidence="8" id="KW-1185">Reference proteome</keyword>